<evidence type="ECO:0000256" key="6">
    <source>
        <dbReference type="ARBA" id="ARBA00022824"/>
    </source>
</evidence>
<dbReference type="InterPro" id="IPR013233">
    <property type="entry name" value="PIG-X/PBN1"/>
</dbReference>
<dbReference type="AlphaFoldDB" id="A0A7I4F3D9"/>
<dbReference type="EnsemblPlants" id="Pp3c13_7870V3.4">
    <property type="protein sequence ID" value="Pp3c13_7870V3.4"/>
    <property type="gene ID" value="Pp3c13_7870"/>
</dbReference>
<keyword evidence="12" id="KW-1185">Reference proteome</keyword>
<gene>
    <name evidence="11" type="primary">LOC112290541</name>
</gene>
<dbReference type="InterPro" id="IPR040039">
    <property type="entry name" value="PIGX"/>
</dbReference>
<comment type="pathway">
    <text evidence="2">Glycolipid biosynthesis; glycosylphosphatidylinositol-anchor biosynthesis.</text>
</comment>
<name>A0A7I4F3D9_PHYPA</name>
<evidence type="ECO:0000256" key="4">
    <source>
        <dbReference type="ARBA" id="ARBA00022502"/>
    </source>
</evidence>
<dbReference type="EMBL" id="ABEU02000013">
    <property type="status" value="NOT_ANNOTATED_CDS"/>
    <property type="molecule type" value="Genomic_DNA"/>
</dbReference>
<evidence type="ECO:0000256" key="2">
    <source>
        <dbReference type="ARBA" id="ARBA00004687"/>
    </source>
</evidence>
<evidence type="ECO:0000256" key="5">
    <source>
        <dbReference type="ARBA" id="ARBA00022692"/>
    </source>
</evidence>
<comment type="subcellular location">
    <subcellularLocation>
        <location evidence="1">Endoplasmic reticulum membrane</location>
        <topology evidence="1">Single-pass membrane protein</topology>
    </subcellularLocation>
</comment>
<keyword evidence="8" id="KW-0472">Membrane</keyword>
<dbReference type="Pfam" id="PF08320">
    <property type="entry name" value="PIG-X"/>
    <property type="match status" value="1"/>
</dbReference>
<keyword evidence="5" id="KW-0812">Transmembrane</keyword>
<keyword evidence="7" id="KW-1133">Transmembrane helix</keyword>
<proteinExistence type="inferred from homology"/>
<reference evidence="11 12" key="1">
    <citation type="journal article" date="2008" name="Science">
        <title>The Physcomitrella genome reveals evolutionary insights into the conquest of land by plants.</title>
        <authorList>
            <person name="Rensing S."/>
            <person name="Lang D."/>
            <person name="Zimmer A."/>
            <person name="Terry A."/>
            <person name="Salamov A."/>
            <person name="Shapiro H."/>
            <person name="Nishiyama T."/>
            <person name="Perroud P.-F."/>
            <person name="Lindquist E."/>
            <person name="Kamisugi Y."/>
            <person name="Tanahashi T."/>
            <person name="Sakakibara K."/>
            <person name="Fujita T."/>
            <person name="Oishi K."/>
            <person name="Shin-I T."/>
            <person name="Kuroki Y."/>
            <person name="Toyoda A."/>
            <person name="Suzuki Y."/>
            <person name="Hashimoto A."/>
            <person name="Yamaguchi K."/>
            <person name="Sugano A."/>
            <person name="Kohara Y."/>
            <person name="Fujiyama A."/>
            <person name="Anterola A."/>
            <person name="Aoki S."/>
            <person name="Ashton N."/>
            <person name="Barbazuk W.B."/>
            <person name="Barker E."/>
            <person name="Bennetzen J."/>
            <person name="Bezanilla M."/>
            <person name="Blankenship R."/>
            <person name="Cho S.H."/>
            <person name="Dutcher S."/>
            <person name="Estelle M."/>
            <person name="Fawcett J.A."/>
            <person name="Gundlach H."/>
            <person name="Hanada K."/>
            <person name="Heyl A."/>
            <person name="Hicks K.A."/>
            <person name="Hugh J."/>
            <person name="Lohr M."/>
            <person name="Mayer K."/>
            <person name="Melkozernov A."/>
            <person name="Murata T."/>
            <person name="Nelson D."/>
            <person name="Pils B."/>
            <person name="Prigge M."/>
            <person name="Reiss B."/>
            <person name="Renner T."/>
            <person name="Rombauts S."/>
            <person name="Rushton P."/>
            <person name="Sanderfoot A."/>
            <person name="Schween G."/>
            <person name="Shiu S.-H."/>
            <person name="Stueber K."/>
            <person name="Theodoulou F.L."/>
            <person name="Tu H."/>
            <person name="Van de Peer Y."/>
            <person name="Verrier P.J."/>
            <person name="Waters E."/>
            <person name="Wood A."/>
            <person name="Yang L."/>
            <person name="Cove D."/>
            <person name="Cuming A."/>
            <person name="Hasebe M."/>
            <person name="Lucas S."/>
            <person name="Mishler D.B."/>
            <person name="Reski R."/>
            <person name="Grigoriev I."/>
            <person name="Quatrano R.S."/>
            <person name="Boore J.L."/>
        </authorList>
    </citation>
    <scope>NUCLEOTIDE SEQUENCE [LARGE SCALE GENOMIC DNA]</scope>
    <source>
        <strain evidence="11 12">cv. Gransden 2004</strain>
    </source>
</reference>
<sequence length="511" mass="56228">MDSCVAFLLFLMLAGSLCYCNTAAQNVHEFSSDSVVVEQEEVCVVGSSEVEARYCTRLLLKDISDRESFLRYVSWLRIENTNLLLKGDALGSLGTRMVIGFKDHGGDGSSDLFNEKSHGPKIRSDFLAANLGKIEQLLKDIIGGEAVGWSSVGSLGLNRDARVIQSPFKTMVILRGGASLGIEIMDLVPKSFKDFVLNISSREGNSEISTMGLWHWLPASSFNGLEKEDTWPSFFSFLGALSSDLNLEKKGPFLPNWLESRASLWGKELSSSQWQVHQRSLTLVSPQDKRQSLSLTYCESARSPSPPKCTIATHKADTSVVDYDIPSESQIQVRLHATDLSKCGTGNGENAGNWVIQDISRTLIGRGAHRMLQSTVTLSGSPGSSQRLHDGCYLRLVQSLPTGVFADQFELQGIQRRGGIKGAWIHGDKNLEQPALLSIQSIVVVDVILRTVNSSDVTAPEPLLQAVVAIPLHARYPVCHVFPKFWFVGVGRFLCTQYLKVELFCRPFATL</sequence>
<dbReference type="PANTHER" id="PTHR28650:SF1">
    <property type="entry name" value="PHOSPHATIDYLINOSITOL-GLYCAN BIOSYNTHESIS CLASS X PROTEIN"/>
    <property type="match status" value="1"/>
</dbReference>
<protein>
    <recommendedName>
        <fullName evidence="13">PLAT domain-containing protein</fullName>
    </recommendedName>
</protein>
<keyword evidence="9" id="KW-0325">Glycoprotein</keyword>
<evidence type="ECO:0000256" key="8">
    <source>
        <dbReference type="ARBA" id="ARBA00023136"/>
    </source>
</evidence>
<dbReference type="Proteomes" id="UP000006727">
    <property type="component" value="Chromosome 13"/>
</dbReference>
<reference evidence="11" key="3">
    <citation type="submission" date="2020-12" db="UniProtKB">
        <authorList>
            <consortium name="EnsemblPlants"/>
        </authorList>
    </citation>
    <scope>IDENTIFICATION</scope>
</reference>
<dbReference type="GO" id="GO:0005789">
    <property type="term" value="C:endoplasmic reticulum membrane"/>
    <property type="evidence" value="ECO:0007669"/>
    <property type="project" value="UniProtKB-SubCell"/>
</dbReference>
<dbReference type="Gramene" id="Pp3c13_7870V3.4">
    <property type="protein sequence ID" value="Pp3c13_7870V3.4"/>
    <property type="gene ID" value="Pp3c13_7870"/>
</dbReference>
<keyword evidence="4" id="KW-0337">GPI-anchor biosynthesis</keyword>
<dbReference type="GO" id="GO:0006506">
    <property type="term" value="P:GPI anchor biosynthetic process"/>
    <property type="evidence" value="ECO:0007669"/>
    <property type="project" value="UniProtKB-UniPathway"/>
</dbReference>
<evidence type="ECO:0000313" key="12">
    <source>
        <dbReference type="Proteomes" id="UP000006727"/>
    </source>
</evidence>
<reference evidence="11 12" key="2">
    <citation type="journal article" date="2018" name="Plant J.">
        <title>The Physcomitrella patens chromosome-scale assembly reveals moss genome structure and evolution.</title>
        <authorList>
            <person name="Lang D."/>
            <person name="Ullrich K.K."/>
            <person name="Murat F."/>
            <person name="Fuchs J."/>
            <person name="Jenkins J."/>
            <person name="Haas F.B."/>
            <person name="Piednoel M."/>
            <person name="Gundlach H."/>
            <person name="Van Bel M."/>
            <person name="Meyberg R."/>
            <person name="Vives C."/>
            <person name="Morata J."/>
            <person name="Symeonidi A."/>
            <person name="Hiss M."/>
            <person name="Muchero W."/>
            <person name="Kamisugi Y."/>
            <person name="Saleh O."/>
            <person name="Blanc G."/>
            <person name="Decker E.L."/>
            <person name="van Gessel N."/>
            <person name="Grimwood J."/>
            <person name="Hayes R.D."/>
            <person name="Graham S.W."/>
            <person name="Gunter L.E."/>
            <person name="McDaniel S.F."/>
            <person name="Hoernstein S.N.W."/>
            <person name="Larsson A."/>
            <person name="Li F.W."/>
            <person name="Perroud P.F."/>
            <person name="Phillips J."/>
            <person name="Ranjan P."/>
            <person name="Rokshar D.S."/>
            <person name="Rothfels C.J."/>
            <person name="Schneider L."/>
            <person name="Shu S."/>
            <person name="Stevenson D.W."/>
            <person name="Thummler F."/>
            <person name="Tillich M."/>
            <person name="Villarreal Aguilar J.C."/>
            <person name="Widiez T."/>
            <person name="Wong G.K."/>
            <person name="Wymore A."/>
            <person name="Zhang Y."/>
            <person name="Zimmer A.D."/>
            <person name="Quatrano R.S."/>
            <person name="Mayer K.F.X."/>
            <person name="Goodstein D."/>
            <person name="Casacuberta J.M."/>
            <person name="Vandepoele K."/>
            <person name="Reski R."/>
            <person name="Cuming A.C."/>
            <person name="Tuskan G.A."/>
            <person name="Maumus F."/>
            <person name="Salse J."/>
            <person name="Schmutz J."/>
            <person name="Rensing S.A."/>
        </authorList>
    </citation>
    <scope>NUCLEOTIDE SEQUENCE [LARGE SCALE GENOMIC DNA]</scope>
    <source>
        <strain evidence="11 12">cv. Gransden 2004</strain>
    </source>
</reference>
<evidence type="ECO:0000256" key="3">
    <source>
        <dbReference type="ARBA" id="ARBA00010345"/>
    </source>
</evidence>
<evidence type="ECO:0000256" key="7">
    <source>
        <dbReference type="ARBA" id="ARBA00022989"/>
    </source>
</evidence>
<accession>A0A7I4F3D9</accession>
<organism evidence="11 12">
    <name type="scientific">Physcomitrium patens</name>
    <name type="common">Spreading-leaved earth moss</name>
    <name type="synonym">Physcomitrella patens</name>
    <dbReference type="NCBI Taxonomy" id="3218"/>
    <lineage>
        <taxon>Eukaryota</taxon>
        <taxon>Viridiplantae</taxon>
        <taxon>Streptophyta</taxon>
        <taxon>Embryophyta</taxon>
        <taxon>Bryophyta</taxon>
        <taxon>Bryophytina</taxon>
        <taxon>Bryopsida</taxon>
        <taxon>Funariidae</taxon>
        <taxon>Funariales</taxon>
        <taxon>Funariaceae</taxon>
        <taxon>Physcomitrium</taxon>
    </lineage>
</organism>
<dbReference type="PANTHER" id="PTHR28650">
    <property type="entry name" value="PHOSPHATIDYLINOSITOL-GLYCAN BIOSYNTHESIS CLASS X PROTEIN"/>
    <property type="match status" value="1"/>
</dbReference>
<keyword evidence="6" id="KW-0256">Endoplasmic reticulum</keyword>
<feature type="chain" id="PRO_5029598292" description="PLAT domain-containing protein" evidence="10">
    <location>
        <begin position="19"/>
        <end position="511"/>
    </location>
</feature>
<evidence type="ECO:0000313" key="11">
    <source>
        <dbReference type="EnsemblPlants" id="Pp3c13_7870V3.4"/>
    </source>
</evidence>
<evidence type="ECO:0008006" key="13">
    <source>
        <dbReference type="Google" id="ProtNLM"/>
    </source>
</evidence>
<evidence type="ECO:0000256" key="9">
    <source>
        <dbReference type="ARBA" id="ARBA00023180"/>
    </source>
</evidence>
<feature type="signal peptide" evidence="10">
    <location>
        <begin position="1"/>
        <end position="18"/>
    </location>
</feature>
<evidence type="ECO:0000256" key="1">
    <source>
        <dbReference type="ARBA" id="ARBA00004389"/>
    </source>
</evidence>
<comment type="similarity">
    <text evidence="3">Belongs to the PIGX family.</text>
</comment>
<dbReference type="UniPathway" id="UPA00196"/>
<evidence type="ECO:0000256" key="10">
    <source>
        <dbReference type="SAM" id="SignalP"/>
    </source>
</evidence>
<keyword evidence="10" id="KW-0732">Signal</keyword>